<dbReference type="SUPFAM" id="SSF53474">
    <property type="entry name" value="alpha/beta-Hydrolases"/>
    <property type="match status" value="1"/>
</dbReference>
<gene>
    <name evidence="3" type="ORF">JMJ35_002122</name>
</gene>
<feature type="compositionally biased region" description="Basic and acidic residues" evidence="1">
    <location>
        <begin position="728"/>
        <end position="741"/>
    </location>
</feature>
<dbReference type="PANTHER" id="PTHR33840:SF2">
    <property type="entry name" value="TLE1 PHOSPHOLIPASE DOMAIN-CONTAINING PROTEIN"/>
    <property type="match status" value="1"/>
</dbReference>
<organism evidence="3 4">
    <name type="scientific">Cladonia borealis</name>
    <dbReference type="NCBI Taxonomy" id="184061"/>
    <lineage>
        <taxon>Eukaryota</taxon>
        <taxon>Fungi</taxon>
        <taxon>Dikarya</taxon>
        <taxon>Ascomycota</taxon>
        <taxon>Pezizomycotina</taxon>
        <taxon>Lecanoromycetes</taxon>
        <taxon>OSLEUM clade</taxon>
        <taxon>Lecanoromycetidae</taxon>
        <taxon>Lecanorales</taxon>
        <taxon>Lecanorineae</taxon>
        <taxon>Cladoniaceae</taxon>
        <taxon>Cladonia</taxon>
    </lineage>
</organism>
<feature type="region of interest" description="Disordered" evidence="1">
    <location>
        <begin position="669"/>
        <end position="741"/>
    </location>
</feature>
<sequence>MLQPQAQAGMPGQQDGNSATSGVQQQQRPRASNAGLQNYGPYRQRKRIILCFDGTGNKFSGTSSDSNILKIFRMLDRDNGDKHYYQPGIGTYVNSRSLSHTSRLARLNSWYQKAKDSAVGTSFDEHVMGAYRFLMQCYDDDDIFIFGFSRGAYVARFLAEMLDHVGLLSAGNQEMSRFAWKAFANWQQREDNTKEEKKKKQEMLTYLQAFRDTFSRPVRRIRFLGLFDTVNSVPRFENAWMKRSKFPYTARSSAKVIRHAVAIDERRAKFRSDLISGAKSSHPHADAAHHGTNGKRSSTNNWMVNGEKPNPTTVDRFRRRSAFRTRRETNRTFSPHMSTVEEDRLDPRRGTLGAQARMRSSSPSVSQNADIDASSMASSYIDAPNADDDEQDETEPQDIEELWFPGGHADLGGGWPLANGEESPLSHGPLVWMVREAQRAGLEFDGEAMLELNCCDEDYNIPALGLPSFSSPAANDNLPEIEVTSSPNSSPVDLFHTPHSENREPGWATGMEPTKRQSSKFHDTLHSAFTKGVLHDCLEFNSGLPHSSVVSWKLMEYLPFRRMDLRPDGSWKAITFPLPMGEVRDIPEDAWIHNSAIRRMEANPNYRPGNLIIGGGGRGVRKAPKKYGTGNWRVLKEEGDPVGMVYIRNGESVMKQLDKAEHDAKVDQELNKHDVEKHQNLQDTVVDSEKREKEEKAFEKRTSAQEKMLAQKNSVGGGGGVGKGQVGRGEKEKINPYQEKR</sequence>
<evidence type="ECO:0000313" key="3">
    <source>
        <dbReference type="EMBL" id="KAK0516088.1"/>
    </source>
</evidence>
<feature type="compositionally biased region" description="Low complexity" evidence="1">
    <location>
        <begin position="1"/>
        <end position="14"/>
    </location>
</feature>
<dbReference type="Proteomes" id="UP001166286">
    <property type="component" value="Unassembled WGS sequence"/>
</dbReference>
<protein>
    <recommendedName>
        <fullName evidence="2">T6SS Phospholipase effector Tle1-like catalytic domain-containing protein</fullName>
    </recommendedName>
</protein>
<evidence type="ECO:0000259" key="2">
    <source>
        <dbReference type="Pfam" id="PF09994"/>
    </source>
</evidence>
<dbReference type="PANTHER" id="PTHR33840">
    <property type="match status" value="1"/>
</dbReference>
<evidence type="ECO:0000313" key="4">
    <source>
        <dbReference type="Proteomes" id="UP001166286"/>
    </source>
</evidence>
<comment type="caution">
    <text evidence="3">The sequence shown here is derived from an EMBL/GenBank/DDBJ whole genome shotgun (WGS) entry which is preliminary data.</text>
</comment>
<feature type="compositionally biased region" description="Polar residues" evidence="1">
    <location>
        <begin position="358"/>
        <end position="369"/>
    </location>
</feature>
<feature type="region of interest" description="Disordered" evidence="1">
    <location>
        <begin position="1"/>
        <end position="38"/>
    </location>
</feature>
<dbReference type="EMBL" id="JAFEKC020000003">
    <property type="protein sequence ID" value="KAK0516088.1"/>
    <property type="molecule type" value="Genomic_DNA"/>
</dbReference>
<accession>A0AA39V4N4</accession>
<feature type="compositionally biased region" description="Basic and acidic residues" evidence="1">
    <location>
        <begin position="687"/>
        <end position="704"/>
    </location>
</feature>
<feature type="compositionally biased region" description="Gly residues" evidence="1">
    <location>
        <begin position="715"/>
        <end position="727"/>
    </location>
</feature>
<dbReference type="InterPro" id="IPR029058">
    <property type="entry name" value="AB_hydrolase_fold"/>
</dbReference>
<feature type="compositionally biased region" description="Basic and acidic residues" evidence="1">
    <location>
        <begin position="669"/>
        <end position="680"/>
    </location>
</feature>
<dbReference type="AlphaFoldDB" id="A0AA39V4N4"/>
<feature type="compositionally biased region" description="Polar residues" evidence="1">
    <location>
        <begin position="15"/>
        <end position="36"/>
    </location>
</feature>
<feature type="compositionally biased region" description="Basic and acidic residues" evidence="1">
    <location>
        <begin position="339"/>
        <end position="349"/>
    </location>
</feature>
<name>A0AA39V4N4_9LECA</name>
<dbReference type="Pfam" id="PF09994">
    <property type="entry name" value="T6SS_Tle1-like_cat"/>
    <property type="match status" value="1"/>
</dbReference>
<keyword evidence="4" id="KW-1185">Reference proteome</keyword>
<reference evidence="3" key="1">
    <citation type="submission" date="2023-03" db="EMBL/GenBank/DDBJ databases">
        <title>Complete genome of Cladonia borealis.</title>
        <authorList>
            <person name="Park H."/>
        </authorList>
    </citation>
    <scope>NUCLEOTIDE SEQUENCE</scope>
    <source>
        <strain evidence="3">ANT050790</strain>
    </source>
</reference>
<feature type="compositionally biased region" description="Polar residues" evidence="1">
    <location>
        <begin position="294"/>
        <end position="303"/>
    </location>
</feature>
<evidence type="ECO:0000256" key="1">
    <source>
        <dbReference type="SAM" id="MobiDB-lite"/>
    </source>
</evidence>
<dbReference type="InterPro" id="IPR018712">
    <property type="entry name" value="Tle1-like_cat"/>
</dbReference>
<feature type="region of interest" description="Disordered" evidence="1">
    <location>
        <begin position="277"/>
        <end position="371"/>
    </location>
</feature>
<feature type="domain" description="T6SS Phospholipase effector Tle1-like catalytic" evidence="2">
    <location>
        <begin position="46"/>
        <end position="436"/>
    </location>
</feature>
<proteinExistence type="predicted"/>